<dbReference type="EMBL" id="PKPP01000564">
    <property type="protein sequence ID" value="PWA91184.1"/>
    <property type="molecule type" value="Genomic_DNA"/>
</dbReference>
<proteinExistence type="predicted"/>
<dbReference type="PANTHER" id="PTHR14523:SF1">
    <property type="entry name" value="HOMOLOGOUS RECOMBINATION OB-FOLD PROTEIN"/>
    <property type="match status" value="1"/>
</dbReference>
<dbReference type="InterPro" id="IPR028045">
    <property type="entry name" value="HROB"/>
</dbReference>
<dbReference type="GO" id="GO:0000725">
    <property type="term" value="P:recombinational repair"/>
    <property type="evidence" value="ECO:0007669"/>
    <property type="project" value="InterPro"/>
</dbReference>
<comment type="caution">
    <text evidence="1">The sequence shown here is derived from an EMBL/GenBank/DDBJ whole genome shotgun (WGS) entry which is preliminary data.</text>
</comment>
<reference evidence="1 2" key="1">
    <citation type="journal article" date="2018" name="Mol. Plant">
        <title>The genome of Artemisia annua provides insight into the evolution of Asteraceae family and artemisinin biosynthesis.</title>
        <authorList>
            <person name="Shen Q."/>
            <person name="Zhang L."/>
            <person name="Liao Z."/>
            <person name="Wang S."/>
            <person name="Yan T."/>
            <person name="Shi P."/>
            <person name="Liu M."/>
            <person name="Fu X."/>
            <person name="Pan Q."/>
            <person name="Wang Y."/>
            <person name="Lv Z."/>
            <person name="Lu X."/>
            <person name="Zhang F."/>
            <person name="Jiang W."/>
            <person name="Ma Y."/>
            <person name="Chen M."/>
            <person name="Hao X."/>
            <person name="Li L."/>
            <person name="Tang Y."/>
            <person name="Lv G."/>
            <person name="Zhou Y."/>
            <person name="Sun X."/>
            <person name="Brodelius P.E."/>
            <person name="Rose J.K.C."/>
            <person name="Tang K."/>
        </authorList>
    </citation>
    <scope>NUCLEOTIDE SEQUENCE [LARGE SCALE GENOMIC DNA]</scope>
    <source>
        <strain evidence="2">cv. Huhao1</strain>
        <tissue evidence="1">Leaf</tissue>
    </source>
</reference>
<dbReference type="GO" id="GO:0003964">
    <property type="term" value="F:RNA-directed DNA polymerase activity"/>
    <property type="evidence" value="ECO:0007669"/>
    <property type="project" value="UniProtKB-KW"/>
</dbReference>
<name>A0A2U1PZG3_ARTAN</name>
<dbReference type="OrthoDB" id="550780at2759"/>
<keyword evidence="1" id="KW-0548">Nucleotidyltransferase</keyword>
<dbReference type="Proteomes" id="UP000245207">
    <property type="component" value="Unassembled WGS sequence"/>
</dbReference>
<accession>A0A2U1PZG3</accession>
<gene>
    <name evidence="1" type="ORF">CTI12_AA093660</name>
</gene>
<organism evidence="1 2">
    <name type="scientific">Artemisia annua</name>
    <name type="common">Sweet wormwood</name>
    <dbReference type="NCBI Taxonomy" id="35608"/>
    <lineage>
        <taxon>Eukaryota</taxon>
        <taxon>Viridiplantae</taxon>
        <taxon>Streptophyta</taxon>
        <taxon>Embryophyta</taxon>
        <taxon>Tracheophyta</taxon>
        <taxon>Spermatophyta</taxon>
        <taxon>Magnoliopsida</taxon>
        <taxon>eudicotyledons</taxon>
        <taxon>Gunneridae</taxon>
        <taxon>Pentapetalae</taxon>
        <taxon>asterids</taxon>
        <taxon>campanulids</taxon>
        <taxon>Asterales</taxon>
        <taxon>Asteraceae</taxon>
        <taxon>Asteroideae</taxon>
        <taxon>Anthemideae</taxon>
        <taxon>Artemisiinae</taxon>
        <taxon>Artemisia</taxon>
    </lineage>
</organism>
<keyword evidence="1" id="KW-0695">RNA-directed DNA polymerase</keyword>
<dbReference type="PANTHER" id="PTHR14523">
    <property type="entry name" value="UNCHARACTERIZED PROTEIN C17ORF53 HOMOLOG"/>
    <property type="match status" value="1"/>
</dbReference>
<keyword evidence="1" id="KW-0808">Transferase</keyword>
<dbReference type="AlphaFoldDB" id="A0A2U1PZG3"/>
<protein>
    <submittedName>
        <fullName evidence="1">Reverse transcriptase zinc-binding domain-containing protein</fullName>
    </submittedName>
</protein>
<keyword evidence="2" id="KW-1185">Reference proteome</keyword>
<dbReference type="STRING" id="35608.A0A2U1PZG3"/>
<sequence length="310" mass="35776">MSWGWRKILQVRSLVRPFIWSQIGDGKNTFAWFDNWPAASPLSNLISNRDIYRAGLGRDARVSDIFFDGSWVWPTDWLVKYPPLANIVVPNLTNATDCSTWLNRQNMEDICVILIEYFDRLRQDICVILIEYFDRLRQVTLLQTQEETVMIEDIYYIKHYYIMNSPSNDEWEQLLDIDDSDLQLTPVLHPCNRHEIVEDVGEDEDFNRGPWLSAIEYVKNNGGIVSGCLGDIKKNLNKGKLEQVISIVKSCTPNVLCDFTVTLKDLSVFSPKSSIHYLKITMRNVVKVFHKDTFVGNGSGNPDEMIENLT</sequence>
<evidence type="ECO:0000313" key="2">
    <source>
        <dbReference type="Proteomes" id="UP000245207"/>
    </source>
</evidence>
<evidence type="ECO:0000313" key="1">
    <source>
        <dbReference type="EMBL" id="PWA91184.1"/>
    </source>
</evidence>